<accession>A0A175YFF8</accession>
<reference evidence="2" key="2">
    <citation type="submission" date="2022-03" db="EMBL/GenBank/DDBJ databases">
        <title>Draft title - Genomic analysis of global carrot germplasm unveils the trajectory of domestication and the origin of high carotenoid orange carrot.</title>
        <authorList>
            <person name="Iorizzo M."/>
            <person name="Ellison S."/>
            <person name="Senalik D."/>
            <person name="Macko-Podgorni A."/>
            <person name="Grzebelus D."/>
            <person name="Bostan H."/>
            <person name="Rolling W."/>
            <person name="Curaba J."/>
            <person name="Simon P."/>
        </authorList>
    </citation>
    <scope>NUCLEOTIDE SEQUENCE</scope>
    <source>
        <tissue evidence="2">Leaf</tissue>
    </source>
</reference>
<feature type="compositionally biased region" description="Polar residues" evidence="1">
    <location>
        <begin position="1"/>
        <end position="18"/>
    </location>
</feature>
<sequence length="93" mass="10142">MHNIIKSLQTTPDQTSGFASGLDPPRTRPNNLIPIYLPIIVILKSDAAVARVLNKIQVTPGTEYKLGPPAAADSIYLMVLTLNLRGECSWLDL</sequence>
<name>A0A175YFF8_DAUCS</name>
<feature type="region of interest" description="Disordered" evidence="1">
    <location>
        <begin position="1"/>
        <end position="25"/>
    </location>
</feature>
<evidence type="ECO:0000313" key="2">
    <source>
        <dbReference type="EMBL" id="WOH14968.1"/>
    </source>
</evidence>
<dbReference type="AlphaFoldDB" id="A0A175YFF8"/>
<evidence type="ECO:0000256" key="1">
    <source>
        <dbReference type="SAM" id="MobiDB-lite"/>
    </source>
</evidence>
<keyword evidence="3" id="KW-1185">Reference proteome</keyword>
<dbReference type="EMBL" id="CP093351">
    <property type="protein sequence ID" value="WOH14968.1"/>
    <property type="molecule type" value="Genomic_DNA"/>
</dbReference>
<gene>
    <name evidence="2" type="ORF">DCAR_0934498</name>
</gene>
<proteinExistence type="predicted"/>
<dbReference type="Proteomes" id="UP000077755">
    <property type="component" value="Chromosome 9"/>
</dbReference>
<organism evidence="2 3">
    <name type="scientific">Daucus carota subsp. sativus</name>
    <name type="common">Carrot</name>
    <dbReference type="NCBI Taxonomy" id="79200"/>
    <lineage>
        <taxon>Eukaryota</taxon>
        <taxon>Viridiplantae</taxon>
        <taxon>Streptophyta</taxon>
        <taxon>Embryophyta</taxon>
        <taxon>Tracheophyta</taxon>
        <taxon>Spermatophyta</taxon>
        <taxon>Magnoliopsida</taxon>
        <taxon>eudicotyledons</taxon>
        <taxon>Gunneridae</taxon>
        <taxon>Pentapetalae</taxon>
        <taxon>asterids</taxon>
        <taxon>campanulids</taxon>
        <taxon>Apiales</taxon>
        <taxon>Apiaceae</taxon>
        <taxon>Apioideae</taxon>
        <taxon>Scandiceae</taxon>
        <taxon>Daucinae</taxon>
        <taxon>Daucus</taxon>
        <taxon>Daucus sect. Daucus</taxon>
    </lineage>
</organism>
<evidence type="ECO:0000313" key="3">
    <source>
        <dbReference type="Proteomes" id="UP000077755"/>
    </source>
</evidence>
<reference evidence="2" key="1">
    <citation type="journal article" date="2016" name="Nat. Genet.">
        <title>A high-quality carrot genome assembly provides new insights into carotenoid accumulation and asterid genome evolution.</title>
        <authorList>
            <person name="Iorizzo M."/>
            <person name="Ellison S."/>
            <person name="Senalik D."/>
            <person name="Zeng P."/>
            <person name="Satapoomin P."/>
            <person name="Huang J."/>
            <person name="Bowman M."/>
            <person name="Iovene M."/>
            <person name="Sanseverino W."/>
            <person name="Cavagnaro P."/>
            <person name="Yildiz M."/>
            <person name="Macko-Podgorni A."/>
            <person name="Moranska E."/>
            <person name="Grzebelus E."/>
            <person name="Grzebelus D."/>
            <person name="Ashrafi H."/>
            <person name="Zheng Z."/>
            <person name="Cheng S."/>
            <person name="Spooner D."/>
            <person name="Van Deynze A."/>
            <person name="Simon P."/>
        </authorList>
    </citation>
    <scope>NUCLEOTIDE SEQUENCE</scope>
    <source>
        <tissue evidence="2">Leaf</tissue>
    </source>
</reference>
<protein>
    <submittedName>
        <fullName evidence="2">Uncharacterized protein</fullName>
    </submittedName>
</protein>
<dbReference type="Gramene" id="KZM82255">
    <property type="protein sequence ID" value="KZM82255"/>
    <property type="gene ID" value="DCAR_029861"/>
</dbReference>